<reference evidence="3" key="3">
    <citation type="submission" date="2015-04" db="UniProtKB">
        <authorList>
            <consortium name="EnsemblPlants"/>
        </authorList>
    </citation>
    <scope>IDENTIFICATION</scope>
    <source>
        <strain evidence="3">cv. Jemalong A17</strain>
    </source>
</reference>
<evidence type="ECO:0000313" key="3">
    <source>
        <dbReference type="EnsemblPlants" id="KEH27739"/>
    </source>
</evidence>
<dbReference type="AlphaFoldDB" id="A0A072UD67"/>
<protein>
    <submittedName>
        <fullName evidence="2 3">Uncharacterized protein</fullName>
    </submittedName>
</protein>
<organism evidence="2 4">
    <name type="scientific">Medicago truncatula</name>
    <name type="common">Barrel medic</name>
    <name type="synonym">Medicago tribuloides</name>
    <dbReference type="NCBI Taxonomy" id="3880"/>
    <lineage>
        <taxon>Eukaryota</taxon>
        <taxon>Viridiplantae</taxon>
        <taxon>Streptophyta</taxon>
        <taxon>Embryophyta</taxon>
        <taxon>Tracheophyta</taxon>
        <taxon>Spermatophyta</taxon>
        <taxon>Magnoliopsida</taxon>
        <taxon>eudicotyledons</taxon>
        <taxon>Gunneridae</taxon>
        <taxon>Pentapetalae</taxon>
        <taxon>rosids</taxon>
        <taxon>fabids</taxon>
        <taxon>Fabales</taxon>
        <taxon>Fabaceae</taxon>
        <taxon>Papilionoideae</taxon>
        <taxon>50 kb inversion clade</taxon>
        <taxon>NPAAA clade</taxon>
        <taxon>Hologalegina</taxon>
        <taxon>IRL clade</taxon>
        <taxon>Trifolieae</taxon>
        <taxon>Medicago</taxon>
    </lineage>
</organism>
<dbReference type="PaxDb" id="3880-AES96033"/>
<feature type="region of interest" description="Disordered" evidence="1">
    <location>
        <begin position="21"/>
        <end position="50"/>
    </location>
</feature>
<name>A0A072UD67_MEDTR</name>
<keyword evidence="4" id="KW-1185">Reference proteome</keyword>
<dbReference type="HOGENOM" id="CLU_3127363_0_0_1"/>
<proteinExistence type="predicted"/>
<dbReference type="EnsemblPlants" id="KEH27739">
    <property type="protein sequence ID" value="KEH27739"/>
    <property type="gene ID" value="MTR_5g032385"/>
</dbReference>
<gene>
    <name evidence="2" type="ordered locus">MTR_5g032385</name>
</gene>
<dbReference type="Proteomes" id="UP000002051">
    <property type="component" value="Chromosome 5"/>
</dbReference>
<reference evidence="2 4" key="1">
    <citation type="journal article" date="2011" name="Nature">
        <title>The Medicago genome provides insight into the evolution of rhizobial symbioses.</title>
        <authorList>
            <person name="Young N.D."/>
            <person name="Debelle F."/>
            <person name="Oldroyd G.E."/>
            <person name="Geurts R."/>
            <person name="Cannon S.B."/>
            <person name="Udvardi M.K."/>
            <person name="Benedito V.A."/>
            <person name="Mayer K.F."/>
            <person name="Gouzy J."/>
            <person name="Schoof H."/>
            <person name="Van de Peer Y."/>
            <person name="Proost S."/>
            <person name="Cook D.R."/>
            <person name="Meyers B.C."/>
            <person name="Spannagl M."/>
            <person name="Cheung F."/>
            <person name="De Mita S."/>
            <person name="Krishnakumar V."/>
            <person name="Gundlach H."/>
            <person name="Zhou S."/>
            <person name="Mudge J."/>
            <person name="Bharti A.K."/>
            <person name="Murray J.D."/>
            <person name="Naoumkina M.A."/>
            <person name="Rosen B."/>
            <person name="Silverstein K.A."/>
            <person name="Tang H."/>
            <person name="Rombauts S."/>
            <person name="Zhao P.X."/>
            <person name="Zhou P."/>
            <person name="Barbe V."/>
            <person name="Bardou P."/>
            <person name="Bechner M."/>
            <person name="Bellec A."/>
            <person name="Berger A."/>
            <person name="Berges H."/>
            <person name="Bidwell S."/>
            <person name="Bisseling T."/>
            <person name="Choisne N."/>
            <person name="Couloux A."/>
            <person name="Denny R."/>
            <person name="Deshpande S."/>
            <person name="Dai X."/>
            <person name="Doyle J.J."/>
            <person name="Dudez A.M."/>
            <person name="Farmer A.D."/>
            <person name="Fouteau S."/>
            <person name="Franken C."/>
            <person name="Gibelin C."/>
            <person name="Gish J."/>
            <person name="Goldstein S."/>
            <person name="Gonzalez A.J."/>
            <person name="Green P.J."/>
            <person name="Hallab A."/>
            <person name="Hartog M."/>
            <person name="Hua A."/>
            <person name="Humphray S.J."/>
            <person name="Jeong D.H."/>
            <person name="Jing Y."/>
            <person name="Jocker A."/>
            <person name="Kenton S.M."/>
            <person name="Kim D.J."/>
            <person name="Klee K."/>
            <person name="Lai H."/>
            <person name="Lang C."/>
            <person name="Lin S."/>
            <person name="Macmil S.L."/>
            <person name="Magdelenat G."/>
            <person name="Matthews L."/>
            <person name="McCorrison J."/>
            <person name="Monaghan E.L."/>
            <person name="Mun J.H."/>
            <person name="Najar F.Z."/>
            <person name="Nicholson C."/>
            <person name="Noirot C."/>
            <person name="O'Bleness M."/>
            <person name="Paule C.R."/>
            <person name="Poulain J."/>
            <person name="Prion F."/>
            <person name="Qin B."/>
            <person name="Qu C."/>
            <person name="Retzel E.F."/>
            <person name="Riddle C."/>
            <person name="Sallet E."/>
            <person name="Samain S."/>
            <person name="Samson N."/>
            <person name="Sanders I."/>
            <person name="Saurat O."/>
            <person name="Scarpelli C."/>
            <person name="Schiex T."/>
            <person name="Segurens B."/>
            <person name="Severin A.J."/>
            <person name="Sherrier D.J."/>
            <person name="Shi R."/>
            <person name="Sims S."/>
            <person name="Singer S.R."/>
            <person name="Sinharoy S."/>
            <person name="Sterck L."/>
            <person name="Viollet A."/>
            <person name="Wang B.B."/>
            <person name="Wang K."/>
            <person name="Wang M."/>
            <person name="Wang X."/>
            <person name="Warfsmann J."/>
            <person name="Weissenbach J."/>
            <person name="White D.D."/>
            <person name="White J.D."/>
            <person name="Wiley G.B."/>
            <person name="Wincker P."/>
            <person name="Xing Y."/>
            <person name="Yang L."/>
            <person name="Yao Z."/>
            <person name="Ying F."/>
            <person name="Zhai J."/>
            <person name="Zhou L."/>
            <person name="Zuber A."/>
            <person name="Denarie J."/>
            <person name="Dixon R.A."/>
            <person name="May G.D."/>
            <person name="Schwartz D.C."/>
            <person name="Rogers J."/>
            <person name="Quetier F."/>
            <person name="Town C.D."/>
            <person name="Roe B.A."/>
        </authorList>
    </citation>
    <scope>NUCLEOTIDE SEQUENCE [LARGE SCALE GENOMIC DNA]</scope>
    <source>
        <strain evidence="2">A17</strain>
        <strain evidence="3 4">cv. Jemalong A17</strain>
    </source>
</reference>
<evidence type="ECO:0000313" key="4">
    <source>
        <dbReference type="Proteomes" id="UP000002051"/>
    </source>
</evidence>
<accession>A0A072UD67</accession>
<evidence type="ECO:0000256" key="1">
    <source>
        <dbReference type="SAM" id="MobiDB-lite"/>
    </source>
</evidence>
<evidence type="ECO:0000313" key="2">
    <source>
        <dbReference type="EMBL" id="KEH27739.1"/>
    </source>
</evidence>
<reference evidence="2 4" key="2">
    <citation type="journal article" date="2014" name="BMC Genomics">
        <title>An improved genome release (version Mt4.0) for the model legume Medicago truncatula.</title>
        <authorList>
            <person name="Tang H."/>
            <person name="Krishnakumar V."/>
            <person name="Bidwell S."/>
            <person name="Rosen B."/>
            <person name="Chan A."/>
            <person name="Zhou S."/>
            <person name="Gentzbittel L."/>
            <person name="Childs K.L."/>
            <person name="Yandell M."/>
            <person name="Gundlach H."/>
            <person name="Mayer K.F."/>
            <person name="Schwartz D.C."/>
            <person name="Town C.D."/>
        </authorList>
    </citation>
    <scope>GENOME REANNOTATION</scope>
    <source>
        <strain evidence="2">A17</strain>
        <strain evidence="3 4">cv. Jemalong A17</strain>
    </source>
</reference>
<sequence>MYREISLIRTKRYEEIKALMEEPDKEEPKSNSNQVSEIGLVAKGTQEKLS</sequence>
<dbReference type="EMBL" id="CM001221">
    <property type="protein sequence ID" value="KEH27739.1"/>
    <property type="molecule type" value="Genomic_DNA"/>
</dbReference>